<organism evidence="1">
    <name type="scientific">Siphoviridae sp. ctDmQ3</name>
    <dbReference type="NCBI Taxonomy" id="2823570"/>
    <lineage>
        <taxon>Viruses</taxon>
        <taxon>Duplodnaviria</taxon>
        <taxon>Heunggongvirae</taxon>
        <taxon>Uroviricota</taxon>
        <taxon>Caudoviricetes</taxon>
    </lineage>
</organism>
<accession>A0A8S5L863</accession>
<evidence type="ECO:0000313" key="1">
    <source>
        <dbReference type="EMBL" id="DAD66081.1"/>
    </source>
</evidence>
<reference evidence="1" key="1">
    <citation type="journal article" date="2021" name="Proc. Natl. Acad. Sci. U.S.A.">
        <title>A Catalog of Tens of Thousands of Viruses from Human Metagenomes Reveals Hidden Associations with Chronic Diseases.</title>
        <authorList>
            <person name="Tisza M.J."/>
            <person name="Buck C.B."/>
        </authorList>
    </citation>
    <scope>NUCLEOTIDE SEQUENCE</scope>
    <source>
        <strain evidence="1">CtDmQ3</strain>
    </source>
</reference>
<proteinExistence type="predicted"/>
<name>A0A8S5L863_9CAUD</name>
<protein>
    <submittedName>
        <fullName evidence="1">Uncharacterized protein</fullName>
    </submittedName>
</protein>
<dbReference type="EMBL" id="BK014653">
    <property type="protein sequence ID" value="DAD66081.1"/>
    <property type="molecule type" value="Genomic_DNA"/>
</dbReference>
<sequence length="56" mass="6734">MLFFCLSQPKIATVSRTSEKALKKQIFISLIKMWIFEKINKEKNMEKTEKVNQYFC</sequence>